<name>A0A645IAU0_9ZZZZ</name>
<evidence type="ECO:0000259" key="1">
    <source>
        <dbReference type="Pfam" id="PF17432"/>
    </source>
</evidence>
<evidence type="ECO:0000313" key="2">
    <source>
        <dbReference type="EMBL" id="MPN48240.1"/>
    </source>
</evidence>
<dbReference type="Pfam" id="PF17432">
    <property type="entry name" value="DUF3458_C"/>
    <property type="match status" value="1"/>
</dbReference>
<comment type="caution">
    <text evidence="2">The sequence shown here is derived from an EMBL/GenBank/DDBJ whole genome shotgun (WGS) entry which is preliminary data.</text>
</comment>
<dbReference type="PANTHER" id="PTHR46322:SF1">
    <property type="entry name" value="PUROMYCIN-SENSITIVE AMINOPEPTIDASE"/>
    <property type="match status" value="1"/>
</dbReference>
<feature type="domain" description="Peptidase M1 alanyl aminopeptidase C-terminal" evidence="1">
    <location>
        <begin position="7"/>
        <end position="190"/>
    </location>
</feature>
<dbReference type="EMBL" id="VSSQ01110366">
    <property type="protein sequence ID" value="MPN48240.1"/>
    <property type="molecule type" value="Genomic_DNA"/>
</dbReference>
<reference evidence="2" key="1">
    <citation type="submission" date="2019-08" db="EMBL/GenBank/DDBJ databases">
        <authorList>
            <person name="Kucharzyk K."/>
            <person name="Murdoch R.W."/>
            <person name="Higgins S."/>
            <person name="Loffler F."/>
        </authorList>
    </citation>
    <scope>NUCLEOTIDE SEQUENCE</scope>
</reference>
<dbReference type="EC" id="3.4.11.2" evidence="2"/>
<dbReference type="AlphaFoldDB" id="A0A645IAU0"/>
<gene>
    <name evidence="2" type="primary">pepN_7</name>
    <name evidence="2" type="ORF">SDC9_195845</name>
</gene>
<dbReference type="InterPro" id="IPR012779">
    <property type="entry name" value="Peptidase_M1_pepN"/>
</dbReference>
<keyword evidence="2" id="KW-0031">Aminopeptidase</keyword>
<sequence>MLCLHAARTGDTVWPGKTYQSFKDAGNMTDRFGALAALVGSGHELAKPALERFHALFKDEALVLDKWFALQAGAPDRNGDILPAVRELMKRPDFQIKNPNRARSVIFSYCNANPGAFHRADGAGYTYWADRVLELDSFNPQVASRLARAMDRWRKLAEPYRTQARAAIERVAAKDDLSNDVREVVTRALADQQ</sequence>
<dbReference type="Gene3D" id="1.25.50.10">
    <property type="entry name" value="Peptidase M1, alanyl aminopeptidase, C-terminal domain"/>
    <property type="match status" value="1"/>
</dbReference>
<organism evidence="2">
    <name type="scientific">bioreactor metagenome</name>
    <dbReference type="NCBI Taxonomy" id="1076179"/>
    <lineage>
        <taxon>unclassified sequences</taxon>
        <taxon>metagenomes</taxon>
        <taxon>ecological metagenomes</taxon>
    </lineage>
</organism>
<keyword evidence="2" id="KW-0645">Protease</keyword>
<accession>A0A645IAU0</accession>
<keyword evidence="2" id="KW-0378">Hydrolase</keyword>
<dbReference type="GO" id="GO:0008270">
    <property type="term" value="F:zinc ion binding"/>
    <property type="evidence" value="ECO:0007669"/>
    <property type="project" value="InterPro"/>
</dbReference>
<dbReference type="PANTHER" id="PTHR46322">
    <property type="entry name" value="PUROMYCIN-SENSITIVE AMINOPEPTIDASE"/>
    <property type="match status" value="1"/>
</dbReference>
<dbReference type="InterPro" id="IPR037144">
    <property type="entry name" value="Peptidase_M1_pepN_C_sf"/>
</dbReference>
<dbReference type="GO" id="GO:0016285">
    <property type="term" value="F:alanyl aminopeptidase activity"/>
    <property type="evidence" value="ECO:0007669"/>
    <property type="project" value="UniProtKB-EC"/>
</dbReference>
<proteinExistence type="predicted"/>
<protein>
    <submittedName>
        <fullName evidence="2">Aminopeptidase N</fullName>
        <ecNumber evidence="2">3.4.11.2</ecNumber>
    </submittedName>
</protein>
<dbReference type="InterPro" id="IPR024601">
    <property type="entry name" value="Peptidase_M1_pepN_C"/>
</dbReference>